<dbReference type="InterPro" id="IPR006963">
    <property type="entry name" value="Mopterin_OxRdtase_4Fe-4S_dom"/>
</dbReference>
<accession>A0ABR7L766</accession>
<reference evidence="6 7" key="1">
    <citation type="submission" date="2020-06" db="EMBL/GenBank/DDBJ databases">
        <title>Actinokineospora xiongansis sp. nov., isolated from soil of Baiyangdian.</title>
        <authorList>
            <person name="Zhang X."/>
        </authorList>
    </citation>
    <scope>NUCLEOTIDE SEQUENCE [LARGE SCALE GENOMIC DNA]</scope>
    <source>
        <strain evidence="6 7">HBU206404</strain>
    </source>
</reference>
<dbReference type="PROSITE" id="PS51669">
    <property type="entry name" value="4FE4S_MOW_BIS_MGD"/>
    <property type="match status" value="1"/>
</dbReference>
<dbReference type="InterPro" id="IPR006656">
    <property type="entry name" value="Mopterin_OxRdtase"/>
</dbReference>
<dbReference type="InterPro" id="IPR006657">
    <property type="entry name" value="MoPterin_dinucl-bd_dom"/>
</dbReference>
<evidence type="ECO:0000313" key="6">
    <source>
        <dbReference type="EMBL" id="MBC6448422.1"/>
    </source>
</evidence>
<dbReference type="Gene3D" id="2.20.25.90">
    <property type="entry name" value="ADC-like domains"/>
    <property type="match status" value="1"/>
</dbReference>
<comment type="caution">
    <text evidence="6">The sequence shown here is derived from an EMBL/GenBank/DDBJ whole genome shotgun (WGS) entry which is preliminary data.</text>
</comment>
<dbReference type="Gene3D" id="3.40.50.740">
    <property type="match status" value="1"/>
</dbReference>
<dbReference type="SUPFAM" id="SSF53706">
    <property type="entry name" value="Formate dehydrogenase/DMSO reductase, domains 1-3"/>
    <property type="match status" value="1"/>
</dbReference>
<dbReference type="Pfam" id="PF04879">
    <property type="entry name" value="Molybdop_Fe4S4"/>
    <property type="match status" value="1"/>
</dbReference>
<keyword evidence="2" id="KW-0479">Metal-binding</keyword>
<name>A0ABR7L766_9PSEU</name>
<keyword evidence="4" id="KW-0411">Iron-sulfur</keyword>
<evidence type="ECO:0000256" key="4">
    <source>
        <dbReference type="ARBA" id="ARBA00023014"/>
    </source>
</evidence>
<evidence type="ECO:0000259" key="5">
    <source>
        <dbReference type="PROSITE" id="PS51669"/>
    </source>
</evidence>
<dbReference type="SMART" id="SM00926">
    <property type="entry name" value="Molybdop_Fe4S4"/>
    <property type="match status" value="1"/>
</dbReference>
<keyword evidence="7" id="KW-1185">Reference proteome</keyword>
<dbReference type="Gene3D" id="2.40.40.20">
    <property type="match status" value="1"/>
</dbReference>
<dbReference type="Pfam" id="PF00384">
    <property type="entry name" value="Molybdopterin"/>
    <property type="match status" value="1"/>
</dbReference>
<dbReference type="Gene3D" id="3.40.228.10">
    <property type="entry name" value="Dimethylsulfoxide Reductase, domain 2"/>
    <property type="match status" value="1"/>
</dbReference>
<evidence type="ECO:0000256" key="2">
    <source>
        <dbReference type="ARBA" id="ARBA00022723"/>
    </source>
</evidence>
<evidence type="ECO:0000313" key="7">
    <source>
        <dbReference type="Proteomes" id="UP000734823"/>
    </source>
</evidence>
<protein>
    <submittedName>
        <fullName evidence="6">Molybdopterin-dependent oxidoreductase</fullName>
    </submittedName>
</protein>
<dbReference type="InterPro" id="IPR050612">
    <property type="entry name" value="Prok_Mopterin_Oxidored"/>
</dbReference>
<dbReference type="EMBL" id="JABVED010000007">
    <property type="protein sequence ID" value="MBC6448422.1"/>
    <property type="molecule type" value="Genomic_DNA"/>
</dbReference>
<evidence type="ECO:0000256" key="3">
    <source>
        <dbReference type="ARBA" id="ARBA00023004"/>
    </source>
</evidence>
<dbReference type="PANTHER" id="PTHR43742">
    <property type="entry name" value="TRIMETHYLAMINE-N-OXIDE REDUCTASE"/>
    <property type="match status" value="1"/>
</dbReference>
<proteinExistence type="inferred from homology"/>
<keyword evidence="3" id="KW-0408">Iron</keyword>
<gene>
    <name evidence="6" type="ORF">GPZ80_14710</name>
</gene>
<feature type="domain" description="4Fe-4S Mo/W bis-MGD-type" evidence="5">
    <location>
        <begin position="36"/>
        <end position="92"/>
    </location>
</feature>
<dbReference type="Pfam" id="PF01568">
    <property type="entry name" value="Molydop_binding"/>
    <property type="match status" value="1"/>
</dbReference>
<dbReference type="Proteomes" id="UP000734823">
    <property type="component" value="Unassembled WGS sequence"/>
</dbReference>
<sequence>MSNAVAGRGDSVAGRGRLAGAGVDWGWAGGETGGVAETRFGSCTLCEALCGLEFQVDSGRVLSIKGDRLDPLSRGHICPKGVALQDLHEGERLRTPVRKTADGWEEISWDEAFDLVVERLAAIRNEHGRNAVGVYLGNPTVHSLGALTHGTTFLSLLRTRNRFSATSVDQLPHQLVASLMFGHQFLIPIPDIDRTDFFLVIGANPMVSNGSIMTVPDFARRRAELRERGGRMVVVDPRRTETAKIADTHHFIRPGTDAALLLAMVGVVLEKVEGYDEVREIVEPITVEWAESVTGVTGIRALAQEFAAADTAVAYGRTGVSTQAHGAVCQWAIQVLNVITGNLDRPGGAMFTKPAVDLLRITSAGGRDRWRSSVRGLSEFAGELPVAALAEEIGGIRAMVVSAGNPVLSTPDGGKLDKALSTLDFMVAVDPKINETTKHADVILPPTTALERDHYDLVFHALAVRNTAKFSPALFPKPAGARHDWEIFRELGLRYAKRFRDKWFKAQLLRLSPTRIVDLLLRTGSRKLSLRTLKKHPHGLDLGPLTPRGLDKLDIAPKFLADAAREVGKMTAPQGLLLIGRRHLRANNSWMNDIPRLTKGKARSHLLMHPDDLKGHGLGDGDSVRVRSAAGEVTATVAATEDIMPGVVSLPHGYAEVSANDLTDPAVLDVSGNAVLNGVPVTVSAA</sequence>
<evidence type="ECO:0000256" key="1">
    <source>
        <dbReference type="ARBA" id="ARBA00010312"/>
    </source>
</evidence>
<organism evidence="6 7">
    <name type="scientific">Actinokineospora xionganensis</name>
    <dbReference type="NCBI Taxonomy" id="2684470"/>
    <lineage>
        <taxon>Bacteria</taxon>
        <taxon>Bacillati</taxon>
        <taxon>Actinomycetota</taxon>
        <taxon>Actinomycetes</taxon>
        <taxon>Pseudonocardiales</taxon>
        <taxon>Pseudonocardiaceae</taxon>
        <taxon>Actinokineospora</taxon>
    </lineage>
</organism>
<comment type="similarity">
    <text evidence="1">Belongs to the prokaryotic molybdopterin-containing oxidoreductase family.</text>
</comment>
<dbReference type="PANTHER" id="PTHR43742:SF6">
    <property type="entry name" value="OXIDOREDUCTASE YYAE-RELATED"/>
    <property type="match status" value="1"/>
</dbReference>